<name>A0A1I8EM51_WUCBA</name>
<dbReference type="AlphaFoldDB" id="A0A1I8EM51"/>
<evidence type="ECO:0000256" key="11">
    <source>
        <dbReference type="ARBA" id="ARBA00023257"/>
    </source>
</evidence>
<dbReference type="InterPro" id="IPR018000">
    <property type="entry name" value="Neurotransmitter_ion_chnl_CS"/>
</dbReference>
<evidence type="ECO:0000256" key="8">
    <source>
        <dbReference type="ARBA" id="ARBA00023157"/>
    </source>
</evidence>
<protein>
    <submittedName>
        <fullName evidence="18">Uncharacterized protein</fullName>
    </submittedName>
</protein>
<sequence>MTRSSFAELEGQLHQDLLYGYNKIPRPIKNSTDVLTVNLGASLIRIIDVDEKNQILTTNLWLEMQWNDSKLTWDPSKYGGITTLHIPSDQIWTPDLVLYNKCELYYVVTGKDVIKIGQILLMDLANSFPYSAAGDPDITIFTDALVAYDGRVLWQPPAIYKSFCPIDVTWFPYDSQHCEMKFGAWSYTGYYVDLKQLPQDQVMNGIDKYGQDVETMKIGMDLSFFYQSAEWDLLSLSSARHSVFYISCCGPEKYVDITYYFVLHRKTLFFTCNLIVPCFLISLLTTIVFYLTDHKITFSISILVMLTVFFLVLIDIIPPTSLVIPMFGRYLITTMILVSLSTVISVITVNFRFRSGSTYRMSPWIRKLFLHFLPKILFMERNKPKRKTETSKNKLVDVVSLVRQRILPNELYCFTMQENDKDLIHQHHYLNDFERSLSYKRNSVSKLLQQIRFIADHFRINEEEAEISDEWIFAAMILDRLFLIIFSVLNVGTFLILLEAPSIYDTRSPMNITHTTKPLGQGSFTLPTTDYFN</sequence>
<evidence type="ECO:0000256" key="13">
    <source>
        <dbReference type="ARBA" id="ARBA00023303"/>
    </source>
</evidence>
<evidence type="ECO:0000256" key="9">
    <source>
        <dbReference type="ARBA" id="ARBA00023170"/>
    </source>
</evidence>
<evidence type="ECO:0000256" key="12">
    <source>
        <dbReference type="ARBA" id="ARBA00023286"/>
    </source>
</evidence>
<feature type="transmembrane region" description="Helical" evidence="15">
    <location>
        <begin position="298"/>
        <end position="318"/>
    </location>
</feature>
<dbReference type="GO" id="GO:0045211">
    <property type="term" value="C:postsynaptic membrane"/>
    <property type="evidence" value="ECO:0007669"/>
    <property type="project" value="UniProtKB-SubCell"/>
</dbReference>
<dbReference type="PRINTS" id="PR00254">
    <property type="entry name" value="NICOTINICR"/>
</dbReference>
<evidence type="ECO:0000256" key="1">
    <source>
        <dbReference type="ARBA" id="ARBA00022448"/>
    </source>
</evidence>
<reference evidence="18" key="1">
    <citation type="submission" date="2016-11" db="UniProtKB">
        <authorList>
            <consortium name="WormBaseParasite"/>
        </authorList>
    </citation>
    <scope>IDENTIFICATION</scope>
    <source>
        <strain evidence="18">pt0022</strain>
    </source>
</reference>
<dbReference type="InterPro" id="IPR002394">
    <property type="entry name" value="Nicotinic_acetylcholine_rcpt"/>
</dbReference>
<dbReference type="GO" id="GO:0004888">
    <property type="term" value="F:transmembrane signaling receptor activity"/>
    <property type="evidence" value="ECO:0007669"/>
    <property type="project" value="InterPro"/>
</dbReference>
<feature type="domain" description="Neurotransmitter-gated ion-channel ligand-binding" evidence="16">
    <location>
        <begin position="132"/>
        <end position="267"/>
    </location>
</feature>
<feature type="transmembrane region" description="Helical" evidence="15">
    <location>
        <begin position="330"/>
        <end position="351"/>
    </location>
</feature>
<evidence type="ECO:0000256" key="5">
    <source>
        <dbReference type="ARBA" id="ARBA00023018"/>
    </source>
</evidence>
<dbReference type="PANTHER" id="PTHR18945">
    <property type="entry name" value="NEUROTRANSMITTER GATED ION CHANNEL"/>
    <property type="match status" value="1"/>
</dbReference>
<comment type="similarity">
    <text evidence="15">Belongs to the ligand-gated ion channel (TC 1.A.9) family.</text>
</comment>
<dbReference type="InterPro" id="IPR036734">
    <property type="entry name" value="Neur_chan_lig-bd_sf"/>
</dbReference>
<dbReference type="STRING" id="6293.A0A1I8EM51"/>
<dbReference type="Pfam" id="PF02931">
    <property type="entry name" value="Neur_chan_LBD"/>
    <property type="match status" value="2"/>
</dbReference>
<comment type="subcellular location">
    <subcellularLocation>
        <location evidence="14">Postsynaptic cell membrane</location>
        <topology evidence="14">Multi-pass membrane protein</topology>
    </subcellularLocation>
</comment>
<evidence type="ECO:0000256" key="6">
    <source>
        <dbReference type="ARBA" id="ARBA00023065"/>
    </source>
</evidence>
<evidence type="ECO:0000259" key="16">
    <source>
        <dbReference type="Pfam" id="PF02931"/>
    </source>
</evidence>
<dbReference type="Gene3D" id="1.20.58.390">
    <property type="entry name" value="Neurotransmitter-gated ion-channel transmembrane domain"/>
    <property type="match status" value="2"/>
</dbReference>
<organism evidence="18">
    <name type="scientific">Wuchereria bancrofti</name>
    <dbReference type="NCBI Taxonomy" id="6293"/>
    <lineage>
        <taxon>Eukaryota</taxon>
        <taxon>Metazoa</taxon>
        <taxon>Ecdysozoa</taxon>
        <taxon>Nematoda</taxon>
        <taxon>Chromadorea</taxon>
        <taxon>Rhabditida</taxon>
        <taxon>Spirurina</taxon>
        <taxon>Spiruromorpha</taxon>
        <taxon>Filarioidea</taxon>
        <taxon>Onchocercidae</taxon>
        <taxon>Wuchereria</taxon>
    </lineage>
</organism>
<keyword evidence="7 15" id="KW-0472">Membrane</keyword>
<evidence type="ECO:0000256" key="14">
    <source>
        <dbReference type="ARBA" id="ARBA00034104"/>
    </source>
</evidence>
<evidence type="ECO:0000313" key="18">
    <source>
        <dbReference type="WBParaSite" id="maker-PairedContig_310-snap-gene-1.31-mRNA-1"/>
    </source>
</evidence>
<keyword evidence="12" id="KW-1071">Ligand-gated ion channel</keyword>
<keyword evidence="13 15" id="KW-0407">Ion channel</keyword>
<dbReference type="InterPro" id="IPR006202">
    <property type="entry name" value="Neur_chan_lig-bd"/>
</dbReference>
<dbReference type="Pfam" id="PF02932">
    <property type="entry name" value="Neur_chan_memb"/>
    <property type="match status" value="1"/>
</dbReference>
<evidence type="ECO:0000256" key="4">
    <source>
        <dbReference type="ARBA" id="ARBA00022989"/>
    </source>
</evidence>
<dbReference type="SUPFAM" id="SSF63712">
    <property type="entry name" value="Nicotinic receptor ligand binding domain-like"/>
    <property type="match status" value="2"/>
</dbReference>
<evidence type="ECO:0000256" key="7">
    <source>
        <dbReference type="ARBA" id="ARBA00023136"/>
    </source>
</evidence>
<dbReference type="FunFam" id="1.20.58.390:FF:000078">
    <property type="entry name" value="AcetylCholine Receptor"/>
    <property type="match status" value="1"/>
</dbReference>
<evidence type="ECO:0000256" key="15">
    <source>
        <dbReference type="RuleBase" id="RU000687"/>
    </source>
</evidence>
<keyword evidence="8" id="KW-1015">Disulfide bond</keyword>
<evidence type="ECO:0000259" key="17">
    <source>
        <dbReference type="Pfam" id="PF02932"/>
    </source>
</evidence>
<dbReference type="CDD" id="cd19064">
    <property type="entry name" value="LGIC_TM_nAChR"/>
    <property type="match status" value="1"/>
</dbReference>
<feature type="domain" description="Neurotransmitter-gated ion-channel ligand-binding" evidence="16">
    <location>
        <begin position="11"/>
        <end position="108"/>
    </location>
</feature>
<dbReference type="SUPFAM" id="SSF90112">
    <property type="entry name" value="Neurotransmitter-gated ion-channel transmembrane pore"/>
    <property type="match status" value="1"/>
</dbReference>
<dbReference type="WBParaSite" id="maker-PairedContig_310-snap-gene-1.31-mRNA-1">
    <property type="protein sequence ID" value="maker-PairedContig_310-snap-gene-1.31-mRNA-1"/>
    <property type="gene ID" value="maker-PairedContig_310-snap-gene-1.31"/>
</dbReference>
<dbReference type="InterPro" id="IPR038050">
    <property type="entry name" value="Neuro_actylchol_rec"/>
</dbReference>
<dbReference type="PRINTS" id="PR00252">
    <property type="entry name" value="NRIONCHANNEL"/>
</dbReference>
<dbReference type="PROSITE" id="PS00236">
    <property type="entry name" value="NEUROTR_ION_CHANNEL"/>
    <property type="match status" value="1"/>
</dbReference>
<feature type="domain" description="Neurotransmitter-gated ion-channel transmembrane" evidence="17">
    <location>
        <begin position="274"/>
        <end position="491"/>
    </location>
</feature>
<dbReference type="GO" id="GO:0022848">
    <property type="term" value="F:acetylcholine-gated monoatomic cation-selective channel activity"/>
    <property type="evidence" value="ECO:0007669"/>
    <property type="project" value="InterPro"/>
</dbReference>
<dbReference type="Gene3D" id="2.70.170.10">
    <property type="entry name" value="Neurotransmitter-gated ion-channel ligand-binding domain"/>
    <property type="match status" value="1"/>
</dbReference>
<dbReference type="InterPro" id="IPR006201">
    <property type="entry name" value="Neur_channel"/>
</dbReference>
<keyword evidence="1 15" id="KW-0813">Transport</keyword>
<accession>A0A1I8EM51</accession>
<evidence type="ECO:0000256" key="3">
    <source>
        <dbReference type="ARBA" id="ARBA00022692"/>
    </source>
</evidence>
<dbReference type="InterPro" id="IPR036719">
    <property type="entry name" value="Neuro-gated_channel_TM_sf"/>
</dbReference>
<evidence type="ECO:0000256" key="2">
    <source>
        <dbReference type="ARBA" id="ARBA00022475"/>
    </source>
</evidence>
<proteinExistence type="inferred from homology"/>
<keyword evidence="3 15" id="KW-0812">Transmembrane</keyword>
<evidence type="ECO:0000256" key="10">
    <source>
        <dbReference type="ARBA" id="ARBA00023180"/>
    </source>
</evidence>
<keyword evidence="6 15" id="KW-0406">Ion transport</keyword>
<feature type="transmembrane region" description="Helical" evidence="15">
    <location>
        <begin position="481"/>
        <end position="504"/>
    </location>
</feature>
<keyword evidence="9" id="KW-0675">Receptor</keyword>
<feature type="transmembrane region" description="Helical" evidence="15">
    <location>
        <begin position="268"/>
        <end position="291"/>
    </location>
</feature>
<dbReference type="InterPro" id="IPR006029">
    <property type="entry name" value="Neurotrans-gated_channel_TM"/>
</dbReference>
<keyword evidence="5" id="KW-0770">Synapse</keyword>
<keyword evidence="4 15" id="KW-1133">Transmembrane helix</keyword>
<keyword evidence="10" id="KW-0325">Glycoprotein</keyword>
<keyword evidence="11" id="KW-0628">Postsynaptic cell membrane</keyword>
<keyword evidence="2" id="KW-1003">Cell membrane</keyword>